<name>A0AAV2NR94_9HYME</name>
<dbReference type="InterPro" id="IPR033469">
    <property type="entry name" value="CYTH-like_dom_sf"/>
</dbReference>
<sequence length="224" mass="25910">MGRTFLINLSLFRIEETQEIIMLSQATLFVNFEAETILRIRAKITNNNRIADIVTKSDEMRDITDNEQTKTIFAVTDIFFLVPQGHLMLRRYEQNNKGSLIFYKKHYPLITHLPGSINSYECVPIDIDLTCALTWVLILPLHIKKQVNRVMQSFMLPDYTNIIIEAIPSIGNIIHIQVLVKSTQRNVNKSCNDALEMIKNLMQKLSITEDDLMSISDDDFYLNI</sequence>
<dbReference type="SUPFAM" id="SSF55154">
    <property type="entry name" value="CYTH-like phosphatases"/>
    <property type="match status" value="1"/>
</dbReference>
<keyword evidence="2" id="KW-1185">Reference proteome</keyword>
<reference evidence="1" key="1">
    <citation type="submission" date="2024-04" db="EMBL/GenBank/DDBJ databases">
        <authorList>
            <consortium name="Molecular Ecology Group"/>
        </authorList>
    </citation>
    <scope>NUCLEOTIDE SEQUENCE</scope>
</reference>
<evidence type="ECO:0000313" key="2">
    <source>
        <dbReference type="Proteomes" id="UP001497644"/>
    </source>
</evidence>
<dbReference type="AlphaFoldDB" id="A0AAV2NR94"/>
<organism evidence="1 2">
    <name type="scientific">Lasius platythorax</name>
    <dbReference type="NCBI Taxonomy" id="488582"/>
    <lineage>
        <taxon>Eukaryota</taxon>
        <taxon>Metazoa</taxon>
        <taxon>Ecdysozoa</taxon>
        <taxon>Arthropoda</taxon>
        <taxon>Hexapoda</taxon>
        <taxon>Insecta</taxon>
        <taxon>Pterygota</taxon>
        <taxon>Neoptera</taxon>
        <taxon>Endopterygota</taxon>
        <taxon>Hymenoptera</taxon>
        <taxon>Apocrita</taxon>
        <taxon>Aculeata</taxon>
        <taxon>Formicoidea</taxon>
        <taxon>Formicidae</taxon>
        <taxon>Formicinae</taxon>
        <taxon>Lasius</taxon>
        <taxon>Lasius</taxon>
    </lineage>
</organism>
<gene>
    <name evidence="1" type="ORF">LPLAT_LOCUS7840</name>
</gene>
<protein>
    <submittedName>
        <fullName evidence="1">Uncharacterized protein</fullName>
    </submittedName>
</protein>
<dbReference type="Gene3D" id="2.40.320.10">
    <property type="entry name" value="Hypothetical Protein Pfu-838710-001"/>
    <property type="match status" value="1"/>
</dbReference>
<dbReference type="Proteomes" id="UP001497644">
    <property type="component" value="Chromosome 3"/>
</dbReference>
<accession>A0AAV2NR94</accession>
<dbReference type="EMBL" id="OZ034826">
    <property type="protein sequence ID" value="CAL1681925.1"/>
    <property type="molecule type" value="Genomic_DNA"/>
</dbReference>
<evidence type="ECO:0000313" key="1">
    <source>
        <dbReference type="EMBL" id="CAL1681925.1"/>
    </source>
</evidence>
<proteinExistence type="predicted"/>